<gene>
    <name evidence="3" type="ordered locus">XC_1208</name>
</gene>
<evidence type="ECO:0000256" key="2">
    <source>
        <dbReference type="ARBA" id="ARBA00023125"/>
    </source>
</evidence>
<dbReference type="InterPro" id="IPR044946">
    <property type="entry name" value="Restrct_endonuc_typeI_TRD_sf"/>
</dbReference>
<evidence type="ECO:0000313" key="3">
    <source>
        <dbReference type="EMBL" id="AAY48277.1"/>
    </source>
</evidence>
<dbReference type="EMBL" id="CP000050">
    <property type="protein sequence ID" value="AAY48277.1"/>
    <property type="molecule type" value="Genomic_DNA"/>
</dbReference>
<evidence type="ECO:0000256" key="1">
    <source>
        <dbReference type="ARBA" id="ARBA00022747"/>
    </source>
</evidence>
<dbReference type="Proteomes" id="UP000000420">
    <property type="component" value="Chromosome"/>
</dbReference>
<proteinExistence type="predicted"/>
<dbReference type="SUPFAM" id="SSF116734">
    <property type="entry name" value="DNA methylase specificity domain"/>
    <property type="match status" value="1"/>
</dbReference>
<dbReference type="AlphaFoldDB" id="A0A0H2X6X8"/>
<dbReference type="GO" id="GO:0003677">
    <property type="term" value="F:DNA binding"/>
    <property type="evidence" value="ECO:0007669"/>
    <property type="project" value="UniProtKB-KW"/>
</dbReference>
<protein>
    <recommendedName>
        <fullName evidence="5">Restriction endonuclease subunit S</fullName>
    </recommendedName>
</protein>
<dbReference type="InterPro" id="IPR052021">
    <property type="entry name" value="Type-I_RS_S_subunit"/>
</dbReference>
<name>A0A0H2X6X8_XANC8</name>
<dbReference type="CDD" id="cd16961">
    <property type="entry name" value="RMtype1_S_TRD-CR_like"/>
    <property type="match status" value="1"/>
</dbReference>
<keyword evidence="1" id="KW-0680">Restriction system</keyword>
<dbReference type="GO" id="GO:0009307">
    <property type="term" value="P:DNA restriction-modification system"/>
    <property type="evidence" value="ECO:0007669"/>
    <property type="project" value="UniProtKB-KW"/>
</dbReference>
<dbReference type="Gene3D" id="3.90.220.20">
    <property type="entry name" value="DNA methylase specificity domains"/>
    <property type="match status" value="1"/>
</dbReference>
<organism evidence="3 4">
    <name type="scientific">Xanthomonas campestris pv. campestris (strain 8004)</name>
    <dbReference type="NCBI Taxonomy" id="314565"/>
    <lineage>
        <taxon>Bacteria</taxon>
        <taxon>Pseudomonadati</taxon>
        <taxon>Pseudomonadota</taxon>
        <taxon>Gammaproteobacteria</taxon>
        <taxon>Lysobacterales</taxon>
        <taxon>Lysobacteraceae</taxon>
        <taxon>Xanthomonas</taxon>
    </lineage>
</organism>
<accession>A0A0H2X6X8</accession>
<evidence type="ECO:0000313" key="4">
    <source>
        <dbReference type="Proteomes" id="UP000000420"/>
    </source>
</evidence>
<evidence type="ECO:0008006" key="5">
    <source>
        <dbReference type="Google" id="ProtNLM"/>
    </source>
</evidence>
<dbReference type="PANTHER" id="PTHR30408:SF12">
    <property type="entry name" value="TYPE I RESTRICTION ENZYME MJAVIII SPECIFICITY SUBUNIT"/>
    <property type="match status" value="1"/>
</dbReference>
<sequence>MRFMANHALIATLAKHADVRMGYPFRGSIPEVAGGSVRVVQIRDVPRTRLCTYDTLVATEVEGRKHPDWLLDQDIVFIARGANTFAALVQAPPPRTLCSPHIYVIRVKAPQQLLPAFLAWQLNQAPAQRYLRQSAEGSNQLSIRRTVLDMTPIRLPPLSLQQAVIALEQAAQAERAALHALINNRTAELAILAERLLA</sequence>
<keyword evidence="2" id="KW-0238">DNA-binding</keyword>
<dbReference type="HOGENOM" id="CLU_094509_2_1_6"/>
<dbReference type="PANTHER" id="PTHR30408">
    <property type="entry name" value="TYPE-1 RESTRICTION ENZYME ECOKI SPECIFICITY PROTEIN"/>
    <property type="match status" value="1"/>
</dbReference>
<dbReference type="KEGG" id="xcb:XC_1208"/>
<reference evidence="3 4" key="1">
    <citation type="journal article" date="2005" name="Genome Res.">
        <title>Comparative and functional genomic analyses of the pathogenicity of phytopathogen Xanthomonas campestris pv. campestris.</title>
        <authorList>
            <person name="Qian W."/>
            <person name="Jia Y."/>
            <person name="Ren S.X."/>
            <person name="He Y.Q."/>
            <person name="Feng J.X."/>
            <person name="Lu L.F."/>
            <person name="Sun Q."/>
            <person name="Ying G."/>
            <person name="Tang D.J."/>
            <person name="Tang H."/>
            <person name="Wu W."/>
            <person name="Hao P."/>
            <person name="Wang L."/>
            <person name="Jiang B.L."/>
            <person name="Zeng S."/>
            <person name="Gu W.Y."/>
            <person name="Lu G."/>
            <person name="Rong L."/>
            <person name="Tian Y."/>
            <person name="Yao Z."/>
            <person name="Fu G."/>
            <person name="Chen B."/>
            <person name="Fang R."/>
            <person name="Qiang B."/>
            <person name="Chen Z."/>
            <person name="Zhao G.P."/>
            <person name="Tang J.L."/>
            <person name="He C."/>
        </authorList>
    </citation>
    <scope>NUCLEOTIDE SEQUENCE [LARGE SCALE GENOMIC DNA]</scope>
    <source>
        <strain evidence="3 4">8004</strain>
    </source>
</reference>